<name>A0ABM8FM30_9BACT</name>
<evidence type="ECO:0000256" key="7">
    <source>
        <dbReference type="ARBA" id="ARBA00031828"/>
    </source>
</evidence>
<dbReference type="Gene3D" id="3.40.50.1000">
    <property type="entry name" value="HAD superfamily/HAD-like"/>
    <property type="match status" value="1"/>
</dbReference>
<comment type="subcellular location">
    <subcellularLocation>
        <location evidence="1">Cytoplasm</location>
    </subcellularLocation>
</comment>
<dbReference type="NCBIfam" id="NF006506">
    <property type="entry name" value="PRK08942.1"/>
    <property type="match status" value="1"/>
</dbReference>
<evidence type="ECO:0000313" key="8">
    <source>
        <dbReference type="EMBL" id="BDY13432.1"/>
    </source>
</evidence>
<protein>
    <recommendedName>
        <fullName evidence="7">D,D-heptose 1,7-bisphosphate phosphatase</fullName>
    </recommendedName>
</protein>
<evidence type="ECO:0000256" key="6">
    <source>
        <dbReference type="ARBA" id="ARBA00023277"/>
    </source>
</evidence>
<keyword evidence="6" id="KW-0119">Carbohydrate metabolism</keyword>
<dbReference type="InterPro" id="IPR006543">
    <property type="entry name" value="Histidinol-phos"/>
</dbReference>
<dbReference type="PANTHER" id="PTHR42891">
    <property type="entry name" value="D-GLYCERO-BETA-D-MANNO-HEPTOSE-1,7-BISPHOSPHATE 7-PHOSPHATASE"/>
    <property type="match status" value="1"/>
</dbReference>
<dbReference type="SUPFAM" id="SSF56784">
    <property type="entry name" value="HAD-like"/>
    <property type="match status" value="1"/>
</dbReference>
<keyword evidence="9" id="KW-1185">Reference proteome</keyword>
<keyword evidence="4" id="KW-0479">Metal-binding</keyword>
<dbReference type="NCBIfam" id="TIGR00213">
    <property type="entry name" value="GmhB_yaeD"/>
    <property type="match status" value="1"/>
</dbReference>
<organism evidence="8 9">
    <name type="scientific">Hydrogenimonas cancrithermarum</name>
    <dbReference type="NCBI Taxonomy" id="2993563"/>
    <lineage>
        <taxon>Bacteria</taxon>
        <taxon>Pseudomonadati</taxon>
        <taxon>Campylobacterota</taxon>
        <taxon>Epsilonproteobacteria</taxon>
        <taxon>Campylobacterales</taxon>
        <taxon>Hydrogenimonadaceae</taxon>
        <taxon>Hydrogenimonas</taxon>
    </lineage>
</organism>
<evidence type="ECO:0000256" key="5">
    <source>
        <dbReference type="ARBA" id="ARBA00022801"/>
    </source>
</evidence>
<dbReference type="InterPro" id="IPR025354">
    <property type="entry name" value="DUF4258"/>
</dbReference>
<accession>A0ABM8FM30</accession>
<dbReference type="InterPro" id="IPR004446">
    <property type="entry name" value="Heptose_bisP_phosphatase"/>
</dbReference>
<dbReference type="CDD" id="cd07503">
    <property type="entry name" value="HAD_HisB-N"/>
    <property type="match status" value="1"/>
</dbReference>
<evidence type="ECO:0000256" key="2">
    <source>
        <dbReference type="ARBA" id="ARBA00005628"/>
    </source>
</evidence>
<dbReference type="InterPro" id="IPR023214">
    <property type="entry name" value="HAD_sf"/>
</dbReference>
<evidence type="ECO:0000256" key="4">
    <source>
        <dbReference type="ARBA" id="ARBA00022723"/>
    </source>
</evidence>
<keyword evidence="5" id="KW-0378">Hydrolase</keyword>
<dbReference type="Pfam" id="PF13242">
    <property type="entry name" value="Hydrolase_like"/>
    <property type="match status" value="1"/>
</dbReference>
<dbReference type="Pfam" id="PF14076">
    <property type="entry name" value="DUF4258"/>
    <property type="match status" value="1"/>
</dbReference>
<evidence type="ECO:0000256" key="1">
    <source>
        <dbReference type="ARBA" id="ARBA00004496"/>
    </source>
</evidence>
<proteinExistence type="inferred from homology"/>
<evidence type="ECO:0000256" key="3">
    <source>
        <dbReference type="ARBA" id="ARBA00022490"/>
    </source>
</evidence>
<dbReference type="RefSeq" id="WP_286336384.1">
    <property type="nucleotide sequence ID" value="NZ_AP027370.1"/>
</dbReference>
<keyword evidence="3" id="KW-0963">Cytoplasm</keyword>
<dbReference type="EMBL" id="AP027370">
    <property type="protein sequence ID" value="BDY13432.1"/>
    <property type="molecule type" value="Genomic_DNA"/>
</dbReference>
<reference evidence="8 9" key="1">
    <citation type="submission" date="2023-03" db="EMBL/GenBank/DDBJ databases">
        <title>Description of Hydrogenimonas sp. ISO32.</title>
        <authorList>
            <person name="Mino S."/>
            <person name="Fukazawa S."/>
            <person name="Sawabe T."/>
        </authorList>
    </citation>
    <scope>NUCLEOTIDE SEQUENCE [LARGE SCALE GENOMIC DNA]</scope>
    <source>
        <strain evidence="8 9">ISO32</strain>
    </source>
</reference>
<dbReference type="Proteomes" id="UP001321445">
    <property type="component" value="Chromosome"/>
</dbReference>
<evidence type="ECO:0000313" key="9">
    <source>
        <dbReference type="Proteomes" id="UP001321445"/>
    </source>
</evidence>
<sequence length="265" mass="30940">MKRALFLDRDGVINIDHGYVSRIEDFEFVDGILDFIKDAQEKGYLPIIVTNQSGIGRGYYSSEDFERLTDYMLEKMREAGIAIDRSQIFHCPHDPEEGCDCRKPMPGMLLAAKERFAIDMEHSWMLGDKPGDIEAAKRAGVGHTRFVERNSSIDWRLDEWESDTIVEKIREALVSDRIMWQKHALQRMLERGISRKRVRKALLCGMVIERYDNDRPFPSLLLLDKSEEPLHVVAAYDEVGEMCYIVTAYRPDTRYFEPDLRTRRR</sequence>
<gene>
    <name evidence="8" type="ORF">HCR_17440</name>
</gene>
<comment type="similarity">
    <text evidence="2">Belongs to the GmhB family.</text>
</comment>
<dbReference type="PANTHER" id="PTHR42891:SF1">
    <property type="entry name" value="D-GLYCERO-BETA-D-MANNO-HEPTOSE-1,7-BISPHOSPHATE 7-PHOSPHATASE"/>
    <property type="match status" value="1"/>
</dbReference>
<dbReference type="NCBIfam" id="TIGR01662">
    <property type="entry name" value="HAD-SF-IIIA"/>
    <property type="match status" value="1"/>
</dbReference>
<dbReference type="InterPro" id="IPR036412">
    <property type="entry name" value="HAD-like_sf"/>
</dbReference>
<dbReference type="NCBIfam" id="TIGR01656">
    <property type="entry name" value="Histidinol-ppas"/>
    <property type="match status" value="1"/>
</dbReference>
<dbReference type="InterPro" id="IPR006549">
    <property type="entry name" value="HAD-SF_hydro_IIIA"/>
</dbReference>